<keyword evidence="6 8" id="KW-1015">Disulfide bond</keyword>
<evidence type="ECO:0000256" key="3">
    <source>
        <dbReference type="ARBA" id="ARBA00022670"/>
    </source>
</evidence>
<dbReference type="Proteomes" id="UP000039865">
    <property type="component" value="Unassembled WGS sequence"/>
</dbReference>
<dbReference type="PROSITE" id="PS50026">
    <property type="entry name" value="EGF_3"/>
    <property type="match status" value="1"/>
</dbReference>
<dbReference type="Gene3D" id="2.10.25.10">
    <property type="entry name" value="Laminin"/>
    <property type="match status" value="1"/>
</dbReference>
<organism evidence="11 12">
    <name type="scientific">Stylonychia lemnae</name>
    <name type="common">Ciliate</name>
    <dbReference type="NCBI Taxonomy" id="5949"/>
    <lineage>
        <taxon>Eukaryota</taxon>
        <taxon>Sar</taxon>
        <taxon>Alveolata</taxon>
        <taxon>Ciliophora</taxon>
        <taxon>Intramacronucleata</taxon>
        <taxon>Spirotrichea</taxon>
        <taxon>Stichotrichia</taxon>
        <taxon>Sporadotrichida</taxon>
        <taxon>Oxytrichidae</taxon>
        <taxon>Stylonychinae</taxon>
        <taxon>Stylonychia</taxon>
    </lineage>
</organism>
<keyword evidence="7" id="KW-0325">Glycoprotein</keyword>
<gene>
    <name evidence="11" type="primary">Contig17953.g19082</name>
    <name evidence="11" type="ORF">STYLEM_9556</name>
</gene>
<evidence type="ECO:0000259" key="10">
    <source>
        <dbReference type="PROSITE" id="PS50026"/>
    </source>
</evidence>
<dbReference type="PANTHER" id="PTHR11802:SF3">
    <property type="entry name" value="RETINOID-INDUCIBLE SERINE CARBOXYPEPTIDASE"/>
    <property type="match status" value="1"/>
</dbReference>
<keyword evidence="4 9" id="KW-0732">Signal</keyword>
<dbReference type="PROSITE" id="PS00022">
    <property type="entry name" value="EGF_1"/>
    <property type="match status" value="1"/>
</dbReference>
<evidence type="ECO:0000256" key="7">
    <source>
        <dbReference type="ARBA" id="ARBA00023180"/>
    </source>
</evidence>
<dbReference type="InterPro" id="IPR000742">
    <property type="entry name" value="EGF"/>
</dbReference>
<evidence type="ECO:0000256" key="4">
    <source>
        <dbReference type="ARBA" id="ARBA00022729"/>
    </source>
</evidence>
<dbReference type="Gene3D" id="3.40.50.1820">
    <property type="entry name" value="alpha/beta hydrolase"/>
    <property type="match status" value="2"/>
</dbReference>
<feature type="disulfide bond" evidence="8">
    <location>
        <begin position="490"/>
        <end position="499"/>
    </location>
</feature>
<dbReference type="GO" id="GO:0004185">
    <property type="term" value="F:serine-type carboxypeptidase activity"/>
    <property type="evidence" value="ECO:0007669"/>
    <property type="project" value="InterPro"/>
</dbReference>
<feature type="signal peptide" evidence="9">
    <location>
        <begin position="1"/>
        <end position="30"/>
    </location>
</feature>
<dbReference type="OrthoDB" id="5855668at2759"/>
<dbReference type="InterPro" id="IPR029058">
    <property type="entry name" value="AB_hydrolase_fold"/>
</dbReference>
<dbReference type="PROSITE" id="PS01186">
    <property type="entry name" value="EGF_2"/>
    <property type="match status" value="1"/>
</dbReference>
<dbReference type="GO" id="GO:0006508">
    <property type="term" value="P:proteolysis"/>
    <property type="evidence" value="ECO:0007669"/>
    <property type="project" value="UniProtKB-KW"/>
</dbReference>
<evidence type="ECO:0000313" key="12">
    <source>
        <dbReference type="Proteomes" id="UP000039865"/>
    </source>
</evidence>
<protein>
    <submittedName>
        <fullName evidence="11">Serine carboxypeptidase family protein</fullName>
    </submittedName>
</protein>
<proteinExistence type="inferred from homology"/>
<accession>A0A078AE66</accession>
<evidence type="ECO:0000256" key="2">
    <source>
        <dbReference type="ARBA" id="ARBA00022645"/>
    </source>
</evidence>
<feature type="domain" description="EGF-like" evidence="10">
    <location>
        <begin position="465"/>
        <end position="500"/>
    </location>
</feature>
<dbReference type="Pfam" id="PF00450">
    <property type="entry name" value="Peptidase_S10"/>
    <property type="match status" value="2"/>
</dbReference>
<reference evidence="11 12" key="1">
    <citation type="submission" date="2014-06" db="EMBL/GenBank/DDBJ databases">
        <authorList>
            <person name="Swart Estienne"/>
        </authorList>
    </citation>
    <scope>NUCLEOTIDE SEQUENCE [LARGE SCALE GENOMIC DNA]</scope>
    <source>
        <strain evidence="11 12">130c</strain>
    </source>
</reference>
<dbReference type="InterPro" id="IPR001563">
    <property type="entry name" value="Peptidase_S10"/>
</dbReference>
<evidence type="ECO:0000256" key="1">
    <source>
        <dbReference type="ARBA" id="ARBA00009431"/>
    </source>
</evidence>
<dbReference type="PANTHER" id="PTHR11802">
    <property type="entry name" value="SERINE PROTEASE FAMILY S10 SERINE CARBOXYPEPTIDASE"/>
    <property type="match status" value="1"/>
</dbReference>
<dbReference type="EMBL" id="CCKQ01009092">
    <property type="protein sequence ID" value="CDW80554.1"/>
    <property type="molecule type" value="Genomic_DNA"/>
</dbReference>
<dbReference type="InterPro" id="IPR013111">
    <property type="entry name" value="EGF_extracell"/>
</dbReference>
<keyword evidence="3" id="KW-0645">Protease</keyword>
<dbReference type="InParanoid" id="A0A078AE66"/>
<evidence type="ECO:0000313" key="11">
    <source>
        <dbReference type="EMBL" id="CDW80554.1"/>
    </source>
</evidence>
<keyword evidence="2 11" id="KW-0121">Carboxypeptidase</keyword>
<dbReference type="SUPFAM" id="SSF53474">
    <property type="entry name" value="alpha/beta-Hydrolases"/>
    <property type="match status" value="1"/>
</dbReference>
<dbReference type="Pfam" id="PF07974">
    <property type="entry name" value="EGF_2"/>
    <property type="match status" value="1"/>
</dbReference>
<evidence type="ECO:0000256" key="6">
    <source>
        <dbReference type="ARBA" id="ARBA00023157"/>
    </source>
</evidence>
<evidence type="ECO:0000256" key="5">
    <source>
        <dbReference type="ARBA" id="ARBA00022801"/>
    </source>
</evidence>
<dbReference type="AlphaFoldDB" id="A0A078AE66"/>
<feature type="chain" id="PRO_5001729342" evidence="9">
    <location>
        <begin position="31"/>
        <end position="534"/>
    </location>
</feature>
<keyword evidence="8" id="KW-0245">EGF-like domain</keyword>
<evidence type="ECO:0000256" key="8">
    <source>
        <dbReference type="PROSITE-ProRule" id="PRU00076"/>
    </source>
</evidence>
<evidence type="ECO:0000256" key="9">
    <source>
        <dbReference type="SAM" id="SignalP"/>
    </source>
</evidence>
<comment type="caution">
    <text evidence="8">Lacks conserved residue(s) required for the propagation of feature annotation.</text>
</comment>
<comment type="similarity">
    <text evidence="1">Belongs to the peptidase S10 family.</text>
</comment>
<keyword evidence="5" id="KW-0378">Hydrolase</keyword>
<sequence length="534" mass="61941">MSKYLRSRSSSNFPIMHLLFMTILLQSANFKCLESPNRVIRNQYVNISDSTCAYSGYVNTESSSFYYQLYSKEENLTNQEQKIPRPLIIWINSGLGTSLFIGNMLDIGPLNLDESLNIQTKPKSWLDETNLLFFDYPDHTSGFSRYTSTISDQFIYNDFTSQTVFEQEDQDIDLNYEIYTLLQQLRNLYPELIGQMIMLAGQSYSANQIIELATFISQESKLNIKLSYSVFNIRGIIMFNPLIDPMQQRQGIEDIAMELGILDQNSIGLINSLNHQCELSLMNEYPKEQTTECVKALQYIQLMSGNVSLSDYRKPDSLFNRKRMLSQKFSRELTQKSLIDLVNILNTPIPVFVIMGQFDLQISKQHTESLLLGLNFQFKSQFDRQPRRHYMYQKNATNNNMSNYEIGAYHKSLWPLHYIVAKNTGHFVSDDNMDLSLQILKDMTHFATLKCHNQDNDIQQCHQLNENVCQVYLNNCNNQGLCLKNGQCYCFEGYYGADCSIKPIERRIIQIKKLSPRQIEYMILNITKYKLSGA</sequence>
<keyword evidence="12" id="KW-1185">Reference proteome</keyword>
<name>A0A078AE66_STYLE</name>